<dbReference type="Pfam" id="PF02954">
    <property type="entry name" value="HTH_8"/>
    <property type="match status" value="1"/>
</dbReference>
<dbReference type="InterPro" id="IPR025662">
    <property type="entry name" value="Sigma_54_int_dom_ATP-bd_1"/>
</dbReference>
<evidence type="ECO:0000256" key="4">
    <source>
        <dbReference type="ARBA" id="ARBA00023125"/>
    </source>
</evidence>
<reference evidence="9 10" key="1">
    <citation type="submission" date="2019-02" db="EMBL/GenBank/DDBJ databases">
        <title>Deep-cultivation of Planctomycetes and their phenomic and genomic characterization uncovers novel biology.</title>
        <authorList>
            <person name="Wiegand S."/>
            <person name="Jogler M."/>
            <person name="Boedeker C."/>
            <person name="Pinto D."/>
            <person name="Vollmers J."/>
            <person name="Rivas-Marin E."/>
            <person name="Kohn T."/>
            <person name="Peeters S.H."/>
            <person name="Heuer A."/>
            <person name="Rast P."/>
            <person name="Oberbeckmann S."/>
            <person name="Bunk B."/>
            <person name="Jeske O."/>
            <person name="Meyerdierks A."/>
            <person name="Storesund J.E."/>
            <person name="Kallscheuer N."/>
            <person name="Luecker S."/>
            <person name="Lage O.M."/>
            <person name="Pohl T."/>
            <person name="Merkel B.J."/>
            <person name="Hornburger P."/>
            <person name="Mueller R.-W."/>
            <person name="Bruemmer F."/>
            <person name="Labrenz M."/>
            <person name="Spormann A.M."/>
            <person name="Op den Camp H."/>
            <person name="Overmann J."/>
            <person name="Amann R."/>
            <person name="Jetten M.S.M."/>
            <person name="Mascher T."/>
            <person name="Medema M.H."/>
            <person name="Devos D.P."/>
            <person name="Kaster A.-K."/>
            <person name="Ovreas L."/>
            <person name="Rohde M."/>
            <person name="Galperin M.Y."/>
            <person name="Jogler C."/>
        </authorList>
    </citation>
    <scope>NUCLEOTIDE SEQUENCE [LARGE SCALE GENOMIC DNA]</scope>
    <source>
        <strain evidence="9 10">Spa11</strain>
    </source>
</reference>
<evidence type="ECO:0000256" key="2">
    <source>
        <dbReference type="ARBA" id="ARBA00022840"/>
    </source>
</evidence>
<dbReference type="InterPro" id="IPR058031">
    <property type="entry name" value="AAA_lid_NorR"/>
</dbReference>
<dbReference type="Gene3D" id="2.60.200.20">
    <property type="match status" value="1"/>
</dbReference>
<keyword evidence="1" id="KW-0547">Nucleotide-binding</keyword>
<dbReference type="Pfam" id="PF00498">
    <property type="entry name" value="FHA"/>
    <property type="match status" value="1"/>
</dbReference>
<dbReference type="InterPro" id="IPR002078">
    <property type="entry name" value="Sigma_54_int"/>
</dbReference>
<dbReference type="SUPFAM" id="SSF49879">
    <property type="entry name" value="SMAD/FHA domain"/>
    <property type="match status" value="1"/>
</dbReference>
<proteinExistence type="predicted"/>
<dbReference type="InterPro" id="IPR003018">
    <property type="entry name" value="GAF"/>
</dbReference>
<dbReference type="GO" id="GO:0006355">
    <property type="term" value="P:regulation of DNA-templated transcription"/>
    <property type="evidence" value="ECO:0007669"/>
    <property type="project" value="InterPro"/>
</dbReference>
<dbReference type="PRINTS" id="PR01590">
    <property type="entry name" value="HTHFIS"/>
</dbReference>
<dbReference type="PANTHER" id="PTHR32071:SF57">
    <property type="entry name" value="C4-DICARBOXYLATE TRANSPORT TRANSCRIPTIONAL REGULATORY PROTEIN DCTD"/>
    <property type="match status" value="1"/>
</dbReference>
<dbReference type="InterPro" id="IPR002197">
    <property type="entry name" value="HTH_Fis"/>
</dbReference>
<dbReference type="GO" id="GO:0043565">
    <property type="term" value="F:sequence-specific DNA binding"/>
    <property type="evidence" value="ECO:0007669"/>
    <property type="project" value="InterPro"/>
</dbReference>
<dbReference type="Pfam" id="PF13185">
    <property type="entry name" value="GAF_2"/>
    <property type="match status" value="1"/>
</dbReference>
<evidence type="ECO:0000313" key="10">
    <source>
        <dbReference type="Proteomes" id="UP000316426"/>
    </source>
</evidence>
<dbReference type="CDD" id="cd00009">
    <property type="entry name" value="AAA"/>
    <property type="match status" value="1"/>
</dbReference>
<dbReference type="Gene3D" id="1.10.10.60">
    <property type="entry name" value="Homeodomain-like"/>
    <property type="match status" value="1"/>
</dbReference>
<dbReference type="InterPro" id="IPR008984">
    <property type="entry name" value="SMAD_FHA_dom_sf"/>
</dbReference>
<dbReference type="SUPFAM" id="SSF55781">
    <property type="entry name" value="GAF domain-like"/>
    <property type="match status" value="1"/>
</dbReference>
<evidence type="ECO:0000259" key="7">
    <source>
        <dbReference type="PROSITE" id="PS50006"/>
    </source>
</evidence>
<dbReference type="InterPro" id="IPR003593">
    <property type="entry name" value="AAA+_ATPase"/>
</dbReference>
<dbReference type="CDD" id="cd00060">
    <property type="entry name" value="FHA"/>
    <property type="match status" value="1"/>
</dbReference>
<dbReference type="RefSeq" id="WP_145112454.1">
    <property type="nucleotide sequence ID" value="NZ_CP036349.1"/>
</dbReference>
<evidence type="ECO:0000256" key="5">
    <source>
        <dbReference type="ARBA" id="ARBA00023159"/>
    </source>
</evidence>
<dbReference type="InterPro" id="IPR009057">
    <property type="entry name" value="Homeodomain-like_sf"/>
</dbReference>
<keyword evidence="2" id="KW-0067">ATP-binding</keyword>
<evidence type="ECO:0000256" key="1">
    <source>
        <dbReference type="ARBA" id="ARBA00022741"/>
    </source>
</evidence>
<dbReference type="SMART" id="SM00065">
    <property type="entry name" value="GAF"/>
    <property type="match status" value="1"/>
</dbReference>
<name>A0A518K8W3_9BACT</name>
<dbReference type="KEGG" id="bmei:Spa11_24300"/>
<dbReference type="SMART" id="SM00240">
    <property type="entry name" value="FHA"/>
    <property type="match status" value="1"/>
</dbReference>
<evidence type="ECO:0000256" key="3">
    <source>
        <dbReference type="ARBA" id="ARBA00023015"/>
    </source>
</evidence>
<evidence type="ECO:0000313" key="9">
    <source>
        <dbReference type="EMBL" id="QDV74230.1"/>
    </source>
</evidence>
<keyword evidence="6" id="KW-0804">Transcription</keyword>
<dbReference type="Proteomes" id="UP000316426">
    <property type="component" value="Chromosome"/>
</dbReference>
<dbReference type="AlphaFoldDB" id="A0A518K8W3"/>
<dbReference type="Gene3D" id="1.10.8.60">
    <property type="match status" value="1"/>
</dbReference>
<protein>
    <submittedName>
        <fullName evidence="9">Transcriptional regulatory protein ZraR</fullName>
    </submittedName>
</protein>
<dbReference type="FunFam" id="3.40.50.300:FF:000006">
    <property type="entry name" value="DNA-binding transcriptional regulator NtrC"/>
    <property type="match status" value="1"/>
</dbReference>
<dbReference type="Pfam" id="PF25601">
    <property type="entry name" value="AAA_lid_14"/>
    <property type="match status" value="1"/>
</dbReference>
<gene>
    <name evidence="9" type="primary">zraR_3</name>
    <name evidence="9" type="ORF">Spa11_24300</name>
</gene>
<dbReference type="EMBL" id="CP036349">
    <property type="protein sequence ID" value="QDV74230.1"/>
    <property type="molecule type" value="Genomic_DNA"/>
</dbReference>
<dbReference type="Pfam" id="PF00158">
    <property type="entry name" value="Sigma54_activat"/>
    <property type="match status" value="1"/>
</dbReference>
<dbReference type="FunFam" id="1.10.8.60:FF:000014">
    <property type="entry name" value="DNA-binding transcriptional regulator NtrC"/>
    <property type="match status" value="1"/>
</dbReference>
<dbReference type="PROSITE" id="PS50045">
    <property type="entry name" value="SIGMA54_INTERACT_4"/>
    <property type="match status" value="1"/>
</dbReference>
<evidence type="ECO:0000256" key="6">
    <source>
        <dbReference type="ARBA" id="ARBA00023163"/>
    </source>
</evidence>
<dbReference type="SUPFAM" id="SSF52540">
    <property type="entry name" value="P-loop containing nucleoside triphosphate hydrolases"/>
    <property type="match status" value="1"/>
</dbReference>
<dbReference type="Gene3D" id="3.30.450.40">
    <property type="match status" value="1"/>
</dbReference>
<keyword evidence="10" id="KW-1185">Reference proteome</keyword>
<feature type="domain" description="Sigma-54 factor interaction" evidence="8">
    <location>
        <begin position="393"/>
        <end position="622"/>
    </location>
</feature>
<organism evidence="9 10">
    <name type="scientific">Botrimarina mediterranea</name>
    <dbReference type="NCBI Taxonomy" id="2528022"/>
    <lineage>
        <taxon>Bacteria</taxon>
        <taxon>Pseudomonadati</taxon>
        <taxon>Planctomycetota</taxon>
        <taxon>Planctomycetia</taxon>
        <taxon>Pirellulales</taxon>
        <taxon>Lacipirellulaceae</taxon>
        <taxon>Botrimarina</taxon>
    </lineage>
</organism>
<dbReference type="PANTHER" id="PTHR32071">
    <property type="entry name" value="TRANSCRIPTIONAL REGULATORY PROTEIN"/>
    <property type="match status" value="1"/>
</dbReference>
<keyword evidence="3" id="KW-0805">Transcription regulation</keyword>
<keyword evidence="5" id="KW-0010">Activator</keyword>
<sequence>MSSESETTDYLVIREGAKWTDVFRLQPGETVTIGRAPTNRIVVKDERCSRCHAEVFPSGGRWVLRDLESRNGTTVNGGRVTADHPLQPGDIIRVGSACMAFVDNLSLAFPDSNSVLRAAQPIGGSTDLGAEGLGRIAAELEQAVLDGDVLDEDAESVFEPLPNEPTHITHRRNQSRYLEPGFDPGLSDPAIEPVGSTPKVGRAATMLCRLAFELAKEPDVESLAKRALDGLIDGTQADAGAVLLLDSKKTDGAASAGDLRQISSRSDSLHRYHRVSDFLAGTVLREGQGVLARNIMDDSQLGARDSSGDILATSVLCAPLRGDAGPLGMIHLYSTDNAHGLDPDDLEVTLAVADTVAVALRNLARRDALAENLDKVKYENSQLRERLGVESEIVGRSEAIDRVTQEIARAAPSRATVLIRGESGVGKELVARAVHFSSPRRKGPFVCLNCAALSESLLESELFGHEKGAFTGATDRKVGKFEAAHSGTLMLDEIGEMSPSIQAKFLRVLEGHAFERVGGNKAITVDVRVIAATNRDLEQQVAEGLFRRDLYFRLHVLEIVVPPLRKRPDDIPVLAQFFLDRFNTETGRRLTGFSSRAVDAMLSYRWPGNVREMKNVIERAVVLSRGDVIDVDDLVLSTLKTSGDTEAETPPGKVGHYEPLPLEEIERRHILATLKSTGWNKSRSASILGIERSTLDRKIRRYELKRTKAPSGG</sequence>
<keyword evidence="4" id="KW-0238">DNA-binding</keyword>
<dbReference type="PROSITE" id="PS00675">
    <property type="entry name" value="SIGMA54_INTERACT_1"/>
    <property type="match status" value="1"/>
</dbReference>
<dbReference type="PROSITE" id="PS50006">
    <property type="entry name" value="FHA_DOMAIN"/>
    <property type="match status" value="1"/>
</dbReference>
<dbReference type="SUPFAM" id="SSF46689">
    <property type="entry name" value="Homeodomain-like"/>
    <property type="match status" value="1"/>
</dbReference>
<dbReference type="InterPro" id="IPR029016">
    <property type="entry name" value="GAF-like_dom_sf"/>
</dbReference>
<feature type="domain" description="FHA" evidence="7">
    <location>
        <begin position="31"/>
        <end position="80"/>
    </location>
</feature>
<evidence type="ECO:0000259" key="8">
    <source>
        <dbReference type="PROSITE" id="PS50045"/>
    </source>
</evidence>
<dbReference type="InterPro" id="IPR027417">
    <property type="entry name" value="P-loop_NTPase"/>
</dbReference>
<dbReference type="InterPro" id="IPR000253">
    <property type="entry name" value="FHA_dom"/>
</dbReference>
<dbReference type="GO" id="GO:0005524">
    <property type="term" value="F:ATP binding"/>
    <property type="evidence" value="ECO:0007669"/>
    <property type="project" value="UniProtKB-KW"/>
</dbReference>
<dbReference type="SMART" id="SM00382">
    <property type="entry name" value="AAA"/>
    <property type="match status" value="1"/>
</dbReference>
<accession>A0A518K8W3</accession>
<dbReference type="Gene3D" id="3.40.50.300">
    <property type="entry name" value="P-loop containing nucleotide triphosphate hydrolases"/>
    <property type="match status" value="1"/>
</dbReference>